<dbReference type="GO" id="GO:0044183">
    <property type="term" value="F:protein folding chaperone"/>
    <property type="evidence" value="ECO:0007669"/>
    <property type="project" value="InterPro"/>
</dbReference>
<dbReference type="RefSeq" id="WP_011076925.1">
    <property type="nucleotide sequence ID" value="NC_004432.1"/>
</dbReference>
<dbReference type="FunCoup" id="Q8CXQ8">
    <property type="interactions" value="221"/>
</dbReference>
<protein>
    <recommendedName>
        <fullName evidence="3">10 kDa chaperonin</fullName>
    </recommendedName>
</protein>
<dbReference type="AlphaFoldDB" id="Q8CXQ8"/>
<dbReference type="STRING" id="272633.gene:10731190"/>
<comment type="similarity">
    <text evidence="1 3">Belongs to the GroES chaperonin family.</text>
</comment>
<dbReference type="Gene3D" id="2.30.33.40">
    <property type="entry name" value="GroES chaperonin"/>
    <property type="match status" value="1"/>
</dbReference>
<dbReference type="InterPro" id="IPR011032">
    <property type="entry name" value="GroES-like_sf"/>
</dbReference>
<evidence type="ECO:0000256" key="2">
    <source>
        <dbReference type="ARBA" id="ARBA00023186"/>
    </source>
</evidence>
<dbReference type="PANTHER" id="PTHR10772:SF58">
    <property type="entry name" value="CO-CHAPERONIN GROES"/>
    <property type="match status" value="1"/>
</dbReference>
<organism evidence="4 5">
    <name type="scientific">Malacoplasma penetrans (strain HF-2)</name>
    <name type="common">Mycoplasma penetrans</name>
    <dbReference type="NCBI Taxonomy" id="272633"/>
    <lineage>
        <taxon>Bacteria</taxon>
        <taxon>Bacillati</taxon>
        <taxon>Mycoplasmatota</taxon>
        <taxon>Mycoplasmoidales</taxon>
        <taxon>Mycoplasmoidaceae</taxon>
        <taxon>Malacoplasma</taxon>
    </lineage>
</organism>
<dbReference type="InterPro" id="IPR037124">
    <property type="entry name" value="Chaperonin_GroES_sf"/>
</dbReference>
<dbReference type="PRINTS" id="PR00297">
    <property type="entry name" value="CHAPERONIN10"/>
</dbReference>
<dbReference type="SMART" id="SM00883">
    <property type="entry name" value="Cpn10"/>
    <property type="match status" value="1"/>
</dbReference>
<dbReference type="GO" id="GO:0051082">
    <property type="term" value="F:unfolded protein binding"/>
    <property type="evidence" value="ECO:0007669"/>
    <property type="project" value="TreeGrafter"/>
</dbReference>
<name>Q8CXQ8_MALP2</name>
<proteinExistence type="inferred from homology"/>
<comment type="subunit">
    <text evidence="3">Heptamer of 7 subunits arranged in a ring.</text>
</comment>
<evidence type="ECO:0000256" key="1">
    <source>
        <dbReference type="ARBA" id="ARBA00006975"/>
    </source>
</evidence>
<dbReference type="GO" id="GO:0005524">
    <property type="term" value="F:ATP binding"/>
    <property type="evidence" value="ECO:0007669"/>
    <property type="project" value="InterPro"/>
</dbReference>
<gene>
    <name evidence="4" type="ordered locus">MYPE980</name>
</gene>
<dbReference type="Pfam" id="PF00166">
    <property type="entry name" value="Cpn10"/>
    <property type="match status" value="1"/>
</dbReference>
<evidence type="ECO:0000313" key="5">
    <source>
        <dbReference type="Proteomes" id="UP000002522"/>
    </source>
</evidence>
<dbReference type="KEGG" id="mpe:MYPE980"/>
<sequence length="90" mass="10138">MEFRPLGKRVLLKRSEVETTTKTGIVLPNSNDAQKPSYGIIKSISSEINNSNLTVGATVYFKEYKANQIKVDNQEYLVVELDDILGVLYK</sequence>
<dbReference type="EMBL" id="BA000026">
    <property type="protein sequence ID" value="BAC43889.1"/>
    <property type="molecule type" value="Genomic_DNA"/>
</dbReference>
<reference evidence="4 5" key="1">
    <citation type="journal article" date="2002" name="Nucleic Acids Res.">
        <title>The complete genomic sequence of Mycoplasma penetrans, an intracellular bacterial pathogen in humans.</title>
        <authorList>
            <person name="Sasaki Y."/>
            <person name="Ishikawa J."/>
            <person name="Yamashita A."/>
            <person name="Oshima K."/>
            <person name="Kenri T."/>
            <person name="Furuya K."/>
            <person name="Yoshino C."/>
            <person name="Horino A."/>
            <person name="Shiba T."/>
            <person name="Sasaki T."/>
            <person name="Hattori M."/>
        </authorList>
    </citation>
    <scope>NUCLEOTIDE SEQUENCE [LARGE SCALE GENOMIC DNA]</scope>
    <source>
        <strain evidence="4 5">HF-2</strain>
    </source>
</reference>
<evidence type="ECO:0000313" key="4">
    <source>
        <dbReference type="EMBL" id="BAC43889.1"/>
    </source>
</evidence>
<dbReference type="GO" id="GO:0051087">
    <property type="term" value="F:protein-folding chaperone binding"/>
    <property type="evidence" value="ECO:0007669"/>
    <property type="project" value="TreeGrafter"/>
</dbReference>
<dbReference type="HOGENOM" id="CLU_132825_2_3_14"/>
<dbReference type="SUPFAM" id="SSF50129">
    <property type="entry name" value="GroES-like"/>
    <property type="match status" value="1"/>
</dbReference>
<dbReference type="PANTHER" id="PTHR10772">
    <property type="entry name" value="10 KDA HEAT SHOCK PROTEIN"/>
    <property type="match status" value="1"/>
</dbReference>
<dbReference type="eggNOG" id="COG0234">
    <property type="taxonomic scope" value="Bacteria"/>
</dbReference>
<accession>Q8CXQ8</accession>
<dbReference type="InterPro" id="IPR020818">
    <property type="entry name" value="Chaperonin_GroES"/>
</dbReference>
<comment type="function">
    <text evidence="3">Together with the chaperonin GroEL, plays an essential role in assisting protein folding. The GroEL-GroES system forms a nano-cage that allows encapsulation of the non-native substrate proteins and provides a physical environment optimized to promote and accelerate protein folding. GroES binds to the apical surface of the GroEL ring, thereby capping the opening of the GroEL channel.</text>
</comment>
<dbReference type="CDD" id="cd00320">
    <property type="entry name" value="cpn10"/>
    <property type="match status" value="1"/>
</dbReference>
<dbReference type="GO" id="GO:0046872">
    <property type="term" value="F:metal ion binding"/>
    <property type="evidence" value="ECO:0007669"/>
    <property type="project" value="TreeGrafter"/>
</dbReference>
<dbReference type="Proteomes" id="UP000002522">
    <property type="component" value="Chromosome"/>
</dbReference>
<keyword evidence="5" id="KW-1185">Reference proteome</keyword>
<keyword evidence="2 3" id="KW-0143">Chaperone</keyword>
<dbReference type="InParanoid" id="Q8CXQ8"/>
<evidence type="ECO:0000256" key="3">
    <source>
        <dbReference type="RuleBase" id="RU000535"/>
    </source>
</evidence>